<dbReference type="EMBL" id="MZNU01000270">
    <property type="protein sequence ID" value="OWP01563.1"/>
    <property type="molecule type" value="Genomic_DNA"/>
</dbReference>
<accession>A0A218Z1X4</accession>
<protein>
    <submittedName>
        <fullName evidence="2">Uncharacterized protein</fullName>
    </submittedName>
</protein>
<reference evidence="2 3" key="1">
    <citation type="submission" date="2017-04" db="EMBL/GenBank/DDBJ databases">
        <title>Draft genome sequence of Marssonina coronaria NL1: causal agent of apple blotch.</title>
        <authorList>
            <person name="Cheng Q."/>
        </authorList>
    </citation>
    <scope>NUCLEOTIDE SEQUENCE [LARGE SCALE GENOMIC DNA]</scope>
    <source>
        <strain evidence="2 3">NL1</strain>
    </source>
</reference>
<organism evidence="2 3">
    <name type="scientific">Diplocarpon coronariae</name>
    <dbReference type="NCBI Taxonomy" id="2795749"/>
    <lineage>
        <taxon>Eukaryota</taxon>
        <taxon>Fungi</taxon>
        <taxon>Dikarya</taxon>
        <taxon>Ascomycota</taxon>
        <taxon>Pezizomycotina</taxon>
        <taxon>Leotiomycetes</taxon>
        <taxon>Helotiales</taxon>
        <taxon>Drepanopezizaceae</taxon>
        <taxon>Diplocarpon</taxon>
    </lineage>
</organism>
<feature type="region of interest" description="Disordered" evidence="1">
    <location>
        <begin position="1"/>
        <end position="65"/>
    </location>
</feature>
<dbReference type="Proteomes" id="UP000242519">
    <property type="component" value="Unassembled WGS sequence"/>
</dbReference>
<dbReference type="AlphaFoldDB" id="A0A218Z1X4"/>
<evidence type="ECO:0000313" key="3">
    <source>
        <dbReference type="Proteomes" id="UP000242519"/>
    </source>
</evidence>
<evidence type="ECO:0000313" key="2">
    <source>
        <dbReference type="EMBL" id="OWP01563.1"/>
    </source>
</evidence>
<proteinExistence type="predicted"/>
<comment type="caution">
    <text evidence="2">The sequence shown here is derived from an EMBL/GenBank/DDBJ whole genome shotgun (WGS) entry which is preliminary data.</text>
</comment>
<name>A0A218Z1X4_9HELO</name>
<dbReference type="InParanoid" id="A0A218Z1X4"/>
<gene>
    <name evidence="2" type="ORF">B2J93_8590</name>
</gene>
<keyword evidence="3" id="KW-1185">Reference proteome</keyword>
<sequence length="218" mass="23456">MGGATPRQPTKPSSPARRAETKKDHRHHPRLPSRYTEVCPGRPGDRPRHSPWGRQLQAEPSAVSPAQRGVRFWVSGGSAGFPSRAPGTRHVVGMSVGLAASYPDFAQHARPLVGGPSAAPVRVLGGVEPLFFSGRRAPAGEDPARGSGGDRCAEDDLLAEDSQEVALDYPGRKGVSREGRVTLEQVPVSVSRNFVGYRRQSRRTLCEGCGRLAAYLLY</sequence>
<evidence type="ECO:0000256" key="1">
    <source>
        <dbReference type="SAM" id="MobiDB-lite"/>
    </source>
</evidence>